<reference evidence="3" key="1">
    <citation type="submission" date="2024-04" db="UniProtKB">
        <authorList>
            <consortium name="EnsemblMetazoa"/>
        </authorList>
    </citation>
    <scope>IDENTIFICATION</scope>
    <source>
        <strain evidence="3">EBRO</strain>
    </source>
</reference>
<feature type="region of interest" description="Disordered" evidence="1">
    <location>
        <begin position="184"/>
        <end position="257"/>
    </location>
</feature>
<keyword evidence="2" id="KW-0472">Membrane</keyword>
<keyword evidence="4" id="KW-1185">Reference proteome</keyword>
<organism evidence="3 4">
    <name type="scientific">Anopheles atroparvus</name>
    <name type="common">European mosquito</name>
    <dbReference type="NCBI Taxonomy" id="41427"/>
    <lineage>
        <taxon>Eukaryota</taxon>
        <taxon>Metazoa</taxon>
        <taxon>Ecdysozoa</taxon>
        <taxon>Arthropoda</taxon>
        <taxon>Hexapoda</taxon>
        <taxon>Insecta</taxon>
        <taxon>Pterygota</taxon>
        <taxon>Neoptera</taxon>
        <taxon>Endopterygota</taxon>
        <taxon>Diptera</taxon>
        <taxon>Nematocera</taxon>
        <taxon>Culicoidea</taxon>
        <taxon>Culicidae</taxon>
        <taxon>Anophelinae</taxon>
        <taxon>Anopheles</taxon>
    </lineage>
</organism>
<accession>A0AAG5CTF0</accession>
<evidence type="ECO:0000256" key="2">
    <source>
        <dbReference type="SAM" id="Phobius"/>
    </source>
</evidence>
<keyword evidence="2" id="KW-1133">Transmembrane helix</keyword>
<dbReference type="PANTHER" id="PTHR23278:SF26">
    <property type="entry name" value="SIDESTEP III, ISOFORM O"/>
    <property type="match status" value="1"/>
</dbReference>
<keyword evidence="2" id="KW-0812">Transmembrane</keyword>
<dbReference type="EnsemblMetazoa" id="ENSAATROPT001845">
    <property type="protein sequence ID" value="ENSAATROPP001769"/>
    <property type="gene ID" value="ENSAATROPG001452"/>
</dbReference>
<proteinExistence type="predicted"/>
<evidence type="ECO:0000313" key="3">
    <source>
        <dbReference type="EnsemblMetazoa" id="ENSAATROPP001769"/>
    </source>
</evidence>
<feature type="compositionally biased region" description="Low complexity" evidence="1">
    <location>
        <begin position="347"/>
        <end position="364"/>
    </location>
</feature>
<protein>
    <submittedName>
        <fullName evidence="3">Uncharacterized protein</fullName>
    </submittedName>
</protein>
<feature type="region of interest" description="Disordered" evidence="1">
    <location>
        <begin position="305"/>
        <end position="376"/>
    </location>
</feature>
<name>A0AAG5CTF0_ANOAO</name>
<feature type="compositionally biased region" description="Low complexity" evidence="1">
    <location>
        <begin position="243"/>
        <end position="254"/>
    </location>
</feature>
<dbReference type="PANTHER" id="PTHR23278">
    <property type="entry name" value="SIDESTEP PROTEIN"/>
    <property type="match status" value="1"/>
</dbReference>
<sequence>MMELECVAGYDGGLPQHFFLEAYDSRTRKLRLNITSALNDVPLFRIDLTELIPSESYTPTLHLIAYSVNQKGRSEPTILEDIAINEAEKRTDDTDGFAILPLAALLTGALFTIGIAVLLVVVLAIRRKRDGHGTGLCDGKEKHIGMDITVTTPLEMGMGQQKYVVAYTLKQGVEKQPDILSAQKTGSASVQSIKDMGGGGGKPGGAIYATQGYDQPQQKSTPSSRQSTLKRTADTANSYSLLQQQQQQQQQHQQPIGTSKYSAELLEYEKPYTNYQPALQYNHNPPPLSVDPYAYKSSPLGDGTAGYRLPGEYQQPGVELAGGNPLDYRNAPSHSSSSGNLKQSCLTSASSSGTPSTGTATSGTVGRGTAGTAGNPEYRYSGSEFVTDLLDFGSAPSPSSGSSNVVGATLTKNRNRQHIITDTLPGPESCV</sequence>
<feature type="transmembrane region" description="Helical" evidence="2">
    <location>
        <begin position="98"/>
        <end position="125"/>
    </location>
</feature>
<dbReference type="AlphaFoldDB" id="A0AAG5CTF0"/>
<feature type="compositionally biased region" description="Polar residues" evidence="1">
    <location>
        <begin position="212"/>
        <end position="242"/>
    </location>
</feature>
<dbReference type="Proteomes" id="UP000075880">
    <property type="component" value="Unassembled WGS sequence"/>
</dbReference>
<evidence type="ECO:0000256" key="1">
    <source>
        <dbReference type="SAM" id="MobiDB-lite"/>
    </source>
</evidence>
<feature type="compositionally biased region" description="Polar residues" evidence="1">
    <location>
        <begin position="332"/>
        <end position="346"/>
    </location>
</feature>
<evidence type="ECO:0000313" key="4">
    <source>
        <dbReference type="Proteomes" id="UP000075880"/>
    </source>
</evidence>